<dbReference type="InterPro" id="IPR011009">
    <property type="entry name" value="Kinase-like_dom_sf"/>
</dbReference>
<dbReference type="OrthoDB" id="676979at2759"/>
<proteinExistence type="predicted"/>
<protein>
    <recommendedName>
        <fullName evidence="4">Protein kinase domain-containing protein</fullName>
    </recommendedName>
</protein>
<comment type="caution">
    <text evidence="2">The sequence shown here is derived from an EMBL/GenBank/DDBJ whole genome shotgun (WGS) entry which is preliminary data.</text>
</comment>
<dbReference type="Proteomes" id="UP000215902">
    <property type="component" value="Unassembled WGS sequence"/>
</dbReference>
<evidence type="ECO:0000313" key="3">
    <source>
        <dbReference type="Proteomes" id="UP000215902"/>
    </source>
</evidence>
<evidence type="ECO:0008006" key="4">
    <source>
        <dbReference type="Google" id="ProtNLM"/>
    </source>
</evidence>
<feature type="region of interest" description="Disordered" evidence="1">
    <location>
        <begin position="133"/>
        <end position="152"/>
    </location>
</feature>
<sequence length="486" mass="55256">ASVLYLPRMASQRYMYLKDIPARDMYHLQTVVSTSESTDRFGAWLLLANFAGFPTETINRIKAMGSNRVEWTKTFFDNWLQRLPTLASVARAVTKASLVEAVRILEPLCHGEALQILQQWQRMQDEELQLQLPPPSPTMGAPRHQHQQQHGEFQQSADSFVVQHRENPHGIEANSTPTATDMETENQPTSCLAELPQTQPAATPAAPVALRQLPPAVRTQLRVSWRMGSFNRQPVRQLQLVTNTDEAWAAANRLLSFHRQLAHPHLAPLLGSQKFSGSVDLYFPVYRCTLEDAYCCRIMMKFGCPLDFESRLRLLFGIAKALLYLHGGQQAGQSFVLGNLAANSVMLDSFWCPAICDLTELREADANENFSADVSAFKTVAMETLTGWSSRQDRRKFDEAVNKVDELLTLQFDTRTQFVLDSECLLPDEMRLDETQVDEDVISLMCTRYQIFLTVMHETAGVVSMQDLAEVMRQNQYFNKMWYTFC</sequence>
<dbReference type="SUPFAM" id="SSF56112">
    <property type="entry name" value="Protein kinase-like (PK-like)"/>
    <property type="match status" value="1"/>
</dbReference>
<evidence type="ECO:0000313" key="2">
    <source>
        <dbReference type="EMBL" id="PAA61565.1"/>
    </source>
</evidence>
<dbReference type="Gene3D" id="1.10.510.10">
    <property type="entry name" value="Transferase(Phosphotransferase) domain 1"/>
    <property type="match status" value="1"/>
</dbReference>
<gene>
    <name evidence="2" type="ORF">BOX15_Mlig014423g1</name>
</gene>
<dbReference type="AlphaFoldDB" id="A0A267EJ61"/>
<organism evidence="2 3">
    <name type="scientific">Macrostomum lignano</name>
    <dbReference type="NCBI Taxonomy" id="282301"/>
    <lineage>
        <taxon>Eukaryota</taxon>
        <taxon>Metazoa</taxon>
        <taxon>Spiralia</taxon>
        <taxon>Lophotrochozoa</taxon>
        <taxon>Platyhelminthes</taxon>
        <taxon>Rhabditophora</taxon>
        <taxon>Macrostomorpha</taxon>
        <taxon>Macrostomida</taxon>
        <taxon>Macrostomidae</taxon>
        <taxon>Macrostomum</taxon>
    </lineage>
</organism>
<dbReference type="EMBL" id="NIVC01002018">
    <property type="protein sequence ID" value="PAA61565.1"/>
    <property type="molecule type" value="Genomic_DNA"/>
</dbReference>
<accession>A0A267EJ61</accession>
<reference evidence="2 3" key="1">
    <citation type="submission" date="2017-06" db="EMBL/GenBank/DDBJ databases">
        <title>A platform for efficient transgenesis in Macrostomum lignano, a flatworm model organism for stem cell research.</title>
        <authorList>
            <person name="Berezikov E."/>
        </authorList>
    </citation>
    <scope>NUCLEOTIDE SEQUENCE [LARGE SCALE GENOMIC DNA]</scope>
    <source>
        <strain evidence="2">DV1</strain>
        <tissue evidence="2">Whole organism</tissue>
    </source>
</reference>
<keyword evidence="3" id="KW-1185">Reference proteome</keyword>
<evidence type="ECO:0000256" key="1">
    <source>
        <dbReference type="SAM" id="MobiDB-lite"/>
    </source>
</evidence>
<name>A0A267EJ61_9PLAT</name>
<feature type="non-terminal residue" evidence="2">
    <location>
        <position position="1"/>
    </location>
</feature>